<dbReference type="InterPro" id="IPR036875">
    <property type="entry name" value="Znf_CCHC_sf"/>
</dbReference>
<feature type="region of interest" description="Disordered" evidence="10">
    <location>
        <begin position="318"/>
        <end position="338"/>
    </location>
</feature>
<evidence type="ECO:0000256" key="7">
    <source>
        <dbReference type="ARBA" id="ARBA00041190"/>
    </source>
</evidence>
<evidence type="ECO:0000256" key="1">
    <source>
        <dbReference type="ARBA" id="ARBA00004123"/>
    </source>
</evidence>
<sequence length="436" mass="50031">MGKKGRLHNSHSSTREKKLPSLGKLMKGCFFSSKHSNGFHSDDEDESSVELCGSEGSVYDEVWTVSSDTDEDQYCELVDSSLDDIWEMINEDPEIEEPRNEERVKEAKSIQQPSAVKGHKKSSLGKNRYFSATDDSKCTNCFSFGHVKDVCPEAERPAMCVLCGVRGHISYDCPDRLCFNCDRPGHQSRDCFYPPQKPYHQCLRCKMFGHRQEMCPDQWRQYHMTTEIDELVTAEITDLKLTKMKKYCYNCGVKGHLGHMCKESRMPLPKGEKITLCTMPIVCQYKKLRYPKDGTTGSERRDKIKQENGGFKRDGVYVVSSTESSSEEDLNRGRQKKRKFDYNQQLDSFNLQSFYQNKKNPDFAQKLRRGQNMSVFHRLGDTSVEHCHGKSQISDLLVAGSHGNHRRKGRIRGERRRTLTTVRKTKGKLRPAISSS</sequence>
<dbReference type="GO" id="GO:0071038">
    <property type="term" value="P:TRAMP-dependent tRNA surveillance pathway"/>
    <property type="evidence" value="ECO:0007669"/>
    <property type="project" value="TreeGrafter"/>
</dbReference>
<dbReference type="GO" id="GO:0031499">
    <property type="term" value="C:TRAMP complex"/>
    <property type="evidence" value="ECO:0007669"/>
    <property type="project" value="TreeGrafter"/>
</dbReference>
<feature type="domain" description="CCHC-type" evidence="11">
    <location>
        <begin position="178"/>
        <end position="191"/>
    </location>
</feature>
<evidence type="ECO:0000256" key="8">
    <source>
        <dbReference type="ARBA" id="ARBA00043023"/>
    </source>
</evidence>
<dbReference type="SUPFAM" id="SSF57756">
    <property type="entry name" value="Retrovirus zinc finger-like domains"/>
    <property type="match status" value="2"/>
</dbReference>
<comment type="caution">
    <text evidence="12">The sequence shown here is derived from an EMBL/GenBank/DDBJ whole genome shotgun (WGS) entry which is preliminary data.</text>
</comment>
<feature type="domain" description="CCHC-type" evidence="11">
    <location>
        <begin position="160"/>
        <end position="175"/>
    </location>
</feature>
<dbReference type="InterPro" id="IPR001878">
    <property type="entry name" value="Znf_CCHC"/>
</dbReference>
<dbReference type="PANTHER" id="PTHR46543">
    <property type="entry name" value="ZINC FINGER CCHC DOMAIN-CONTAINING PROTEIN 7"/>
    <property type="match status" value="1"/>
</dbReference>
<dbReference type="Proteomes" id="UP000230750">
    <property type="component" value="Unassembled WGS sequence"/>
</dbReference>
<dbReference type="GO" id="GO:0071031">
    <property type="term" value="P:nuclear mRNA surveillance of mRNA 3'-end processing"/>
    <property type="evidence" value="ECO:0007669"/>
    <property type="project" value="TreeGrafter"/>
</dbReference>
<dbReference type="GO" id="GO:0071037">
    <property type="term" value="P:nuclear polyadenylation-dependent snRNA catabolic process"/>
    <property type="evidence" value="ECO:0007669"/>
    <property type="project" value="TreeGrafter"/>
</dbReference>
<evidence type="ECO:0000256" key="3">
    <source>
        <dbReference type="ARBA" id="ARBA00022737"/>
    </source>
</evidence>
<keyword evidence="4 9" id="KW-0863">Zinc-finger</keyword>
<dbReference type="GO" id="GO:0071036">
    <property type="term" value="P:nuclear polyadenylation-dependent snoRNA catabolic process"/>
    <property type="evidence" value="ECO:0007669"/>
    <property type="project" value="TreeGrafter"/>
</dbReference>
<evidence type="ECO:0000256" key="2">
    <source>
        <dbReference type="ARBA" id="ARBA00022723"/>
    </source>
</evidence>
<feature type="region of interest" description="Disordered" evidence="10">
    <location>
        <begin position="1"/>
        <end position="20"/>
    </location>
</feature>
<evidence type="ECO:0000259" key="11">
    <source>
        <dbReference type="PROSITE" id="PS50158"/>
    </source>
</evidence>
<keyword evidence="5" id="KW-0862">Zinc</keyword>
<evidence type="ECO:0000313" key="12">
    <source>
        <dbReference type="EMBL" id="PIK59459.1"/>
    </source>
</evidence>
<feature type="region of interest" description="Disordered" evidence="10">
    <location>
        <begin position="96"/>
        <end position="122"/>
    </location>
</feature>
<dbReference type="STRING" id="307972.A0A2G8LGT6"/>
<dbReference type="GO" id="GO:0071039">
    <property type="term" value="P:nuclear polyadenylation-dependent CUT catabolic process"/>
    <property type="evidence" value="ECO:0007669"/>
    <property type="project" value="TreeGrafter"/>
</dbReference>
<dbReference type="Gene3D" id="4.10.60.10">
    <property type="entry name" value="Zinc finger, CCHC-type"/>
    <property type="match status" value="2"/>
</dbReference>
<accession>A0A2G8LGT6</accession>
<dbReference type="GO" id="GO:0008270">
    <property type="term" value="F:zinc ion binding"/>
    <property type="evidence" value="ECO:0007669"/>
    <property type="project" value="UniProtKB-KW"/>
</dbReference>
<dbReference type="SMART" id="SM00343">
    <property type="entry name" value="ZnF_C2HC"/>
    <property type="match status" value="5"/>
</dbReference>
<gene>
    <name evidence="12" type="ORF">BSL78_03603</name>
</gene>
<evidence type="ECO:0000256" key="6">
    <source>
        <dbReference type="ARBA" id="ARBA00023242"/>
    </source>
</evidence>
<proteinExistence type="predicted"/>
<dbReference type="InterPro" id="IPR051644">
    <property type="entry name" value="TRAMP_AT-DNA-binding"/>
</dbReference>
<feature type="domain" description="CCHC-type" evidence="11">
    <location>
        <begin position="248"/>
        <end position="263"/>
    </location>
</feature>
<reference evidence="12 13" key="1">
    <citation type="journal article" date="2017" name="PLoS Biol.">
        <title>The sea cucumber genome provides insights into morphological evolution and visceral regeneration.</title>
        <authorList>
            <person name="Zhang X."/>
            <person name="Sun L."/>
            <person name="Yuan J."/>
            <person name="Sun Y."/>
            <person name="Gao Y."/>
            <person name="Zhang L."/>
            <person name="Li S."/>
            <person name="Dai H."/>
            <person name="Hamel J.F."/>
            <person name="Liu C."/>
            <person name="Yu Y."/>
            <person name="Liu S."/>
            <person name="Lin W."/>
            <person name="Guo K."/>
            <person name="Jin S."/>
            <person name="Xu P."/>
            <person name="Storey K.B."/>
            <person name="Huan P."/>
            <person name="Zhang T."/>
            <person name="Zhou Y."/>
            <person name="Zhang J."/>
            <person name="Lin C."/>
            <person name="Li X."/>
            <person name="Xing L."/>
            <person name="Huo D."/>
            <person name="Sun M."/>
            <person name="Wang L."/>
            <person name="Mercier A."/>
            <person name="Li F."/>
            <person name="Yang H."/>
            <person name="Xiang J."/>
        </authorList>
    </citation>
    <scope>NUCLEOTIDE SEQUENCE [LARGE SCALE GENOMIC DNA]</scope>
    <source>
        <strain evidence="12">Shaxun</strain>
        <tissue evidence="12">Muscle</tissue>
    </source>
</reference>
<keyword evidence="13" id="KW-1185">Reference proteome</keyword>
<keyword evidence="3" id="KW-0677">Repeat</keyword>
<dbReference type="OrthoDB" id="7608935at2759"/>
<organism evidence="12 13">
    <name type="scientific">Stichopus japonicus</name>
    <name type="common">Sea cucumber</name>
    <dbReference type="NCBI Taxonomy" id="307972"/>
    <lineage>
        <taxon>Eukaryota</taxon>
        <taxon>Metazoa</taxon>
        <taxon>Echinodermata</taxon>
        <taxon>Eleutherozoa</taxon>
        <taxon>Echinozoa</taxon>
        <taxon>Holothuroidea</taxon>
        <taxon>Aspidochirotacea</taxon>
        <taxon>Aspidochirotida</taxon>
        <taxon>Stichopodidae</taxon>
        <taxon>Apostichopus</taxon>
    </lineage>
</organism>
<evidence type="ECO:0000256" key="5">
    <source>
        <dbReference type="ARBA" id="ARBA00022833"/>
    </source>
</evidence>
<keyword evidence="2" id="KW-0479">Metal-binding</keyword>
<dbReference type="PANTHER" id="PTHR46543:SF1">
    <property type="entry name" value="ZINC FINGER CCHC DOMAIN-CONTAINING PROTEIN 7"/>
    <property type="match status" value="1"/>
</dbReference>
<comment type="subcellular location">
    <subcellularLocation>
        <location evidence="1">Nucleus</location>
    </subcellularLocation>
</comment>
<evidence type="ECO:0000256" key="9">
    <source>
        <dbReference type="PROSITE-ProRule" id="PRU00047"/>
    </source>
</evidence>
<protein>
    <recommendedName>
        <fullName evidence="7">Zinc finger CCHC domain-containing protein 7</fullName>
    </recommendedName>
    <alternativeName>
        <fullName evidence="8">TRAMP-like complex RNA-binding factor ZCCHC7</fullName>
    </alternativeName>
</protein>
<evidence type="ECO:0000256" key="4">
    <source>
        <dbReference type="ARBA" id="ARBA00022771"/>
    </source>
</evidence>
<feature type="compositionally biased region" description="Basic and acidic residues" evidence="10">
    <location>
        <begin position="96"/>
        <end position="108"/>
    </location>
</feature>
<dbReference type="PROSITE" id="PS50158">
    <property type="entry name" value="ZF_CCHC"/>
    <property type="match status" value="3"/>
</dbReference>
<evidence type="ECO:0000313" key="13">
    <source>
        <dbReference type="Proteomes" id="UP000230750"/>
    </source>
</evidence>
<dbReference type="GO" id="GO:0071035">
    <property type="term" value="P:nuclear polyadenylation-dependent rRNA catabolic process"/>
    <property type="evidence" value="ECO:0007669"/>
    <property type="project" value="TreeGrafter"/>
</dbReference>
<keyword evidence="6" id="KW-0539">Nucleus</keyword>
<name>A0A2G8LGT6_STIJA</name>
<dbReference type="Pfam" id="PF00098">
    <property type="entry name" value="zf-CCHC"/>
    <property type="match status" value="2"/>
</dbReference>
<evidence type="ECO:0000256" key="10">
    <source>
        <dbReference type="SAM" id="MobiDB-lite"/>
    </source>
</evidence>
<dbReference type="GO" id="GO:0003723">
    <property type="term" value="F:RNA binding"/>
    <property type="evidence" value="ECO:0007669"/>
    <property type="project" value="TreeGrafter"/>
</dbReference>
<dbReference type="EMBL" id="MRZV01000082">
    <property type="protein sequence ID" value="PIK59459.1"/>
    <property type="molecule type" value="Genomic_DNA"/>
</dbReference>
<dbReference type="AlphaFoldDB" id="A0A2G8LGT6"/>